<organism evidence="1 2">
    <name type="scientific">Micromonospora sediminicola</name>
    <dbReference type="NCBI Taxonomy" id="946078"/>
    <lineage>
        <taxon>Bacteria</taxon>
        <taxon>Bacillati</taxon>
        <taxon>Actinomycetota</taxon>
        <taxon>Actinomycetes</taxon>
        <taxon>Micromonosporales</taxon>
        <taxon>Micromonosporaceae</taxon>
        <taxon>Micromonospora</taxon>
    </lineage>
</organism>
<gene>
    <name evidence="1" type="ORF">GA0070622_3679</name>
</gene>
<evidence type="ECO:0000313" key="1">
    <source>
        <dbReference type="EMBL" id="SBT66654.1"/>
    </source>
</evidence>
<dbReference type="OrthoDB" id="3659232at2"/>
<dbReference type="Proteomes" id="UP000199558">
    <property type="component" value="Unassembled WGS sequence"/>
</dbReference>
<proteinExistence type="predicted"/>
<sequence>MRVGAARAVAVDWVRQRMRVDPSVRGAVFSGSTLGMPEDAELPASSDVDVVLVRDSPATKLGKLTHRGVLLDVGAVTWDELGGPEDVLGSWVFAPMFRTDGVIADPSGRLAVLSERVAAVFADPVWVRRRCAGVRRRVEVGLRVPDAEAPPAEQVLAWVFPASLVAVWPAVAGLVDPTVRRRYVRAAEVLERFGFAGRYPELLATLDSGGVGAGRVREHLAGLAVVFDEVAGLPREGFAFGADLGAAGRPVVFDGAAELVAAGRHREAMFWVLVTYARCHAVLASVAPRRERALRPAFAAMLADLGVASAADRRRRADALLAALPGWQAVVDAVAARAVAG</sequence>
<evidence type="ECO:0000313" key="2">
    <source>
        <dbReference type="Proteomes" id="UP000199558"/>
    </source>
</evidence>
<name>A0A1A9BCD2_9ACTN</name>
<accession>A0A1A9BCD2</accession>
<dbReference type="EMBL" id="FLRH01000003">
    <property type="protein sequence ID" value="SBT66654.1"/>
    <property type="molecule type" value="Genomic_DNA"/>
</dbReference>
<dbReference type="AlphaFoldDB" id="A0A1A9BCD2"/>
<dbReference type="STRING" id="946078.GA0070622_3679"/>
<dbReference type="RefSeq" id="WP_091574416.1">
    <property type="nucleotide sequence ID" value="NZ_FLRH01000003.1"/>
</dbReference>
<keyword evidence="2" id="KW-1185">Reference proteome</keyword>
<reference evidence="2" key="1">
    <citation type="submission" date="2016-06" db="EMBL/GenBank/DDBJ databases">
        <authorList>
            <person name="Varghese N."/>
            <person name="Submissions Spin"/>
        </authorList>
    </citation>
    <scope>NUCLEOTIDE SEQUENCE [LARGE SCALE GENOMIC DNA]</scope>
    <source>
        <strain evidence="2">DSM 45794</strain>
    </source>
</reference>
<protein>
    <submittedName>
        <fullName evidence="1">Uncharacterized protein</fullName>
    </submittedName>
</protein>